<organism evidence="7 8">
    <name type="scientific">Xylanimonas ulmi</name>
    <dbReference type="NCBI Taxonomy" id="228973"/>
    <lineage>
        <taxon>Bacteria</taxon>
        <taxon>Bacillati</taxon>
        <taxon>Actinomycetota</taxon>
        <taxon>Actinomycetes</taxon>
        <taxon>Micrococcales</taxon>
        <taxon>Promicromonosporaceae</taxon>
        <taxon>Xylanimonas</taxon>
    </lineage>
</organism>
<keyword evidence="4 7" id="KW-0067">ATP-binding</keyword>
<keyword evidence="3" id="KW-0547">Nucleotide-binding</keyword>
<dbReference type="InterPro" id="IPR052156">
    <property type="entry name" value="BCAA_Transport_ATP-bd_LivF"/>
</dbReference>
<dbReference type="EMBL" id="SGWX01000001">
    <property type="protein sequence ID" value="RZS61537.1"/>
    <property type="molecule type" value="Genomic_DNA"/>
</dbReference>
<dbReference type="InterPro" id="IPR027417">
    <property type="entry name" value="P-loop_NTPase"/>
</dbReference>
<dbReference type="InterPro" id="IPR017871">
    <property type="entry name" value="ABC_transporter-like_CS"/>
</dbReference>
<dbReference type="SMART" id="SM00382">
    <property type="entry name" value="AAA"/>
    <property type="match status" value="1"/>
</dbReference>
<accession>A0A4Q7M3T0</accession>
<dbReference type="Proteomes" id="UP000293852">
    <property type="component" value="Unassembled WGS sequence"/>
</dbReference>
<dbReference type="PANTHER" id="PTHR43820:SF4">
    <property type="entry name" value="HIGH-AFFINITY BRANCHED-CHAIN AMINO ACID TRANSPORT ATP-BINDING PROTEIN LIVF"/>
    <property type="match status" value="1"/>
</dbReference>
<protein>
    <submittedName>
        <fullName evidence="7">Amino acid/amide ABC transporter ATP-binding protein 2 (HAAT family)</fullName>
    </submittedName>
</protein>
<gene>
    <name evidence="7" type="ORF">EV386_1844</name>
</gene>
<dbReference type="Pfam" id="PF00005">
    <property type="entry name" value="ABC_tran"/>
    <property type="match status" value="1"/>
</dbReference>
<evidence type="ECO:0000256" key="3">
    <source>
        <dbReference type="ARBA" id="ARBA00022741"/>
    </source>
</evidence>
<dbReference type="InterPro" id="IPR003439">
    <property type="entry name" value="ABC_transporter-like_ATP-bd"/>
</dbReference>
<proteinExistence type="inferred from homology"/>
<dbReference type="OrthoDB" id="9776369at2"/>
<dbReference type="PROSITE" id="PS50893">
    <property type="entry name" value="ABC_TRANSPORTER_2"/>
    <property type="match status" value="1"/>
</dbReference>
<dbReference type="GO" id="GO:0015807">
    <property type="term" value="P:L-amino acid transport"/>
    <property type="evidence" value="ECO:0007669"/>
    <property type="project" value="TreeGrafter"/>
</dbReference>
<dbReference type="CDD" id="cd03224">
    <property type="entry name" value="ABC_TM1139_LivF_branched"/>
    <property type="match status" value="1"/>
</dbReference>
<reference evidence="7 8" key="1">
    <citation type="submission" date="2019-02" db="EMBL/GenBank/DDBJ databases">
        <title>Sequencing the genomes of 1000 actinobacteria strains.</title>
        <authorList>
            <person name="Klenk H.-P."/>
        </authorList>
    </citation>
    <scope>NUCLEOTIDE SEQUENCE [LARGE SCALE GENOMIC DNA]</scope>
    <source>
        <strain evidence="7 8">DSM 16932</strain>
    </source>
</reference>
<dbReference type="GO" id="GO:0016887">
    <property type="term" value="F:ATP hydrolysis activity"/>
    <property type="evidence" value="ECO:0007669"/>
    <property type="project" value="InterPro"/>
</dbReference>
<feature type="domain" description="ABC transporter" evidence="6">
    <location>
        <begin position="3"/>
        <end position="240"/>
    </location>
</feature>
<comment type="caution">
    <text evidence="7">The sequence shown here is derived from an EMBL/GenBank/DDBJ whole genome shotgun (WGS) entry which is preliminary data.</text>
</comment>
<name>A0A4Q7M3T0_9MICO</name>
<evidence type="ECO:0000259" key="6">
    <source>
        <dbReference type="PROSITE" id="PS50893"/>
    </source>
</evidence>
<dbReference type="RefSeq" id="WP_130414306.1">
    <property type="nucleotide sequence ID" value="NZ_SGWX01000001.1"/>
</dbReference>
<evidence type="ECO:0000256" key="1">
    <source>
        <dbReference type="ARBA" id="ARBA00005417"/>
    </source>
</evidence>
<evidence type="ECO:0000256" key="5">
    <source>
        <dbReference type="ARBA" id="ARBA00022970"/>
    </source>
</evidence>
<dbReference type="PROSITE" id="PS00211">
    <property type="entry name" value="ABC_TRANSPORTER_1"/>
    <property type="match status" value="1"/>
</dbReference>
<evidence type="ECO:0000256" key="2">
    <source>
        <dbReference type="ARBA" id="ARBA00022448"/>
    </source>
</evidence>
<dbReference type="PANTHER" id="PTHR43820">
    <property type="entry name" value="HIGH-AFFINITY BRANCHED-CHAIN AMINO ACID TRANSPORT ATP-BINDING PROTEIN LIVF"/>
    <property type="match status" value="1"/>
</dbReference>
<dbReference type="SUPFAM" id="SSF52540">
    <property type="entry name" value="P-loop containing nucleoside triphosphate hydrolases"/>
    <property type="match status" value="1"/>
</dbReference>
<keyword evidence="8" id="KW-1185">Reference proteome</keyword>
<dbReference type="AlphaFoldDB" id="A0A4Q7M3T0"/>
<dbReference type="InterPro" id="IPR003593">
    <property type="entry name" value="AAA+_ATPase"/>
</dbReference>
<sequence>MALQVEGLAVRYGLAEAFRDVSLRVDDAQIVALLGNNGAGKTTLVRALSGTLARHGGRVVAGSARGAGLDLTRARADAIVRAGVVQVPEGRRIFGQLSVDENLAAGALALRSRAEARRIKAWVLDLFPVLAAKAGHPAALLSGGEQQMLAIGRALMSGPRTLLLDEPSLGIAPLATRTIMDTVREVNRAGASVLLVEQNTRLALSVAHHACLLHGGTIRAEGPAADLAASDVILELTLGRGVAHTATAAAVARGGGDG</sequence>
<evidence type="ECO:0000256" key="4">
    <source>
        <dbReference type="ARBA" id="ARBA00022840"/>
    </source>
</evidence>
<keyword evidence="2" id="KW-0813">Transport</keyword>
<evidence type="ECO:0000313" key="8">
    <source>
        <dbReference type="Proteomes" id="UP000293852"/>
    </source>
</evidence>
<dbReference type="GO" id="GO:0005524">
    <property type="term" value="F:ATP binding"/>
    <property type="evidence" value="ECO:0007669"/>
    <property type="project" value="UniProtKB-KW"/>
</dbReference>
<dbReference type="Gene3D" id="3.40.50.300">
    <property type="entry name" value="P-loop containing nucleotide triphosphate hydrolases"/>
    <property type="match status" value="1"/>
</dbReference>
<evidence type="ECO:0000313" key="7">
    <source>
        <dbReference type="EMBL" id="RZS61537.1"/>
    </source>
</evidence>
<dbReference type="GO" id="GO:0015658">
    <property type="term" value="F:branched-chain amino acid transmembrane transporter activity"/>
    <property type="evidence" value="ECO:0007669"/>
    <property type="project" value="TreeGrafter"/>
</dbReference>
<comment type="similarity">
    <text evidence="1">Belongs to the ABC transporter superfamily.</text>
</comment>
<keyword evidence="5" id="KW-0029">Amino-acid transport</keyword>